<reference evidence="2" key="1">
    <citation type="journal article" date="2011" name="Genome Biol.">
        <title>The draft genome of the carcinogenic human liver fluke Clonorchis sinensis.</title>
        <authorList>
            <person name="Wang X."/>
            <person name="Chen W."/>
            <person name="Huang Y."/>
            <person name="Sun J."/>
            <person name="Men J."/>
            <person name="Liu H."/>
            <person name="Luo F."/>
            <person name="Guo L."/>
            <person name="Lv X."/>
            <person name="Deng C."/>
            <person name="Zhou C."/>
            <person name="Fan Y."/>
            <person name="Li X."/>
            <person name="Huang L."/>
            <person name="Hu Y."/>
            <person name="Liang C."/>
            <person name="Hu X."/>
            <person name="Xu J."/>
            <person name="Yu X."/>
        </authorList>
    </citation>
    <scope>NUCLEOTIDE SEQUENCE [LARGE SCALE GENOMIC DNA]</scope>
    <source>
        <strain evidence="2">Henan</strain>
    </source>
</reference>
<gene>
    <name evidence="2" type="ORF">CLF_112330</name>
</gene>
<keyword evidence="3" id="KW-1185">Reference proteome</keyword>
<keyword evidence="1" id="KW-0472">Membrane</keyword>
<keyword evidence="1" id="KW-1133">Transmembrane helix</keyword>
<accession>G7YW77</accession>
<protein>
    <submittedName>
        <fullName evidence="2">Uncharacterized protein</fullName>
    </submittedName>
</protein>
<feature type="transmembrane region" description="Helical" evidence="1">
    <location>
        <begin position="62"/>
        <end position="82"/>
    </location>
</feature>
<name>G7YW77_CLOSI</name>
<evidence type="ECO:0000256" key="1">
    <source>
        <dbReference type="SAM" id="Phobius"/>
    </source>
</evidence>
<sequence>MALGAENVFRIATADKIILTLFAERAIDLHKSKHAFQKMVIEQEPYTFEILQRYFKLMCRRLVRWYGHYALSYIIALSVMYLNSLVNSKYVKNELKVENNVIDALRLSESPGVRIARILPVWWLIFCYGALIECRKPTPDLVDGY</sequence>
<evidence type="ECO:0000313" key="3">
    <source>
        <dbReference type="Proteomes" id="UP000008909"/>
    </source>
</evidence>
<keyword evidence="1" id="KW-0812">Transmembrane</keyword>
<dbReference type="AlphaFoldDB" id="G7YW77"/>
<evidence type="ECO:0000313" key="2">
    <source>
        <dbReference type="EMBL" id="GAA57207.1"/>
    </source>
</evidence>
<proteinExistence type="predicted"/>
<dbReference type="Proteomes" id="UP000008909">
    <property type="component" value="Unassembled WGS sequence"/>
</dbReference>
<reference key="2">
    <citation type="submission" date="2011-10" db="EMBL/GenBank/DDBJ databases">
        <title>The genome and transcriptome sequence of Clonorchis sinensis provide insights into the carcinogenic liver fluke.</title>
        <authorList>
            <person name="Wang X."/>
            <person name="Huang Y."/>
            <person name="Chen W."/>
            <person name="Liu H."/>
            <person name="Guo L."/>
            <person name="Chen Y."/>
            <person name="Luo F."/>
            <person name="Zhou W."/>
            <person name="Sun J."/>
            <person name="Mao Q."/>
            <person name="Liang P."/>
            <person name="Zhou C."/>
            <person name="Tian Y."/>
            <person name="Men J."/>
            <person name="Lv X."/>
            <person name="Huang L."/>
            <person name="Zhou J."/>
            <person name="Hu Y."/>
            <person name="Li R."/>
            <person name="Zhang F."/>
            <person name="Lei H."/>
            <person name="Li X."/>
            <person name="Hu X."/>
            <person name="Liang C."/>
            <person name="Xu J."/>
            <person name="Wu Z."/>
            <person name="Yu X."/>
        </authorList>
    </citation>
    <scope>NUCLEOTIDE SEQUENCE</scope>
    <source>
        <strain>Henan</strain>
    </source>
</reference>
<dbReference type="EMBL" id="DF144593">
    <property type="protein sequence ID" value="GAA57207.1"/>
    <property type="molecule type" value="Genomic_DNA"/>
</dbReference>
<organism evidence="2 3">
    <name type="scientific">Clonorchis sinensis</name>
    <name type="common">Chinese liver fluke</name>
    <dbReference type="NCBI Taxonomy" id="79923"/>
    <lineage>
        <taxon>Eukaryota</taxon>
        <taxon>Metazoa</taxon>
        <taxon>Spiralia</taxon>
        <taxon>Lophotrochozoa</taxon>
        <taxon>Platyhelminthes</taxon>
        <taxon>Trematoda</taxon>
        <taxon>Digenea</taxon>
        <taxon>Opisthorchiida</taxon>
        <taxon>Opisthorchiata</taxon>
        <taxon>Opisthorchiidae</taxon>
        <taxon>Clonorchis</taxon>
    </lineage>
</organism>